<dbReference type="Proteomes" id="UP001362999">
    <property type="component" value="Unassembled WGS sequence"/>
</dbReference>
<keyword evidence="2" id="KW-1185">Reference proteome</keyword>
<proteinExistence type="predicted"/>
<evidence type="ECO:0000313" key="1">
    <source>
        <dbReference type="EMBL" id="KAK7041326.1"/>
    </source>
</evidence>
<organism evidence="1 2">
    <name type="scientific">Favolaschia claudopus</name>
    <dbReference type="NCBI Taxonomy" id="2862362"/>
    <lineage>
        <taxon>Eukaryota</taxon>
        <taxon>Fungi</taxon>
        <taxon>Dikarya</taxon>
        <taxon>Basidiomycota</taxon>
        <taxon>Agaricomycotina</taxon>
        <taxon>Agaricomycetes</taxon>
        <taxon>Agaricomycetidae</taxon>
        <taxon>Agaricales</taxon>
        <taxon>Marasmiineae</taxon>
        <taxon>Mycenaceae</taxon>
        <taxon>Favolaschia</taxon>
    </lineage>
</organism>
<dbReference type="EMBL" id="JAWWNJ010000014">
    <property type="protein sequence ID" value="KAK7041326.1"/>
    <property type="molecule type" value="Genomic_DNA"/>
</dbReference>
<protein>
    <submittedName>
        <fullName evidence="1">Uncharacterized protein</fullName>
    </submittedName>
</protein>
<evidence type="ECO:0000313" key="2">
    <source>
        <dbReference type="Proteomes" id="UP001362999"/>
    </source>
</evidence>
<comment type="caution">
    <text evidence="1">The sequence shown here is derived from an EMBL/GenBank/DDBJ whole genome shotgun (WGS) entry which is preliminary data.</text>
</comment>
<sequence>MPSAGQCTDTKFYVNGHQEQQSQYEAAALMASHGLDLDSREDNGNRWSVRWSTNHRVAGSKKRRTAVDFTGCLAHAEITFVINTQKILRVRGLLEHNEACKKALMQRIPALPLHPSVYQSALIQPANGVSLTDI</sequence>
<reference evidence="1 2" key="1">
    <citation type="journal article" date="2024" name="J Genomics">
        <title>Draft genome sequencing and assembly of Favolaschia claudopus CIRM-BRFM 2984 isolated from oak limbs.</title>
        <authorList>
            <person name="Navarro D."/>
            <person name="Drula E."/>
            <person name="Chaduli D."/>
            <person name="Cazenave R."/>
            <person name="Ahrendt S."/>
            <person name="Wang J."/>
            <person name="Lipzen A."/>
            <person name="Daum C."/>
            <person name="Barry K."/>
            <person name="Grigoriev I.V."/>
            <person name="Favel A."/>
            <person name="Rosso M.N."/>
            <person name="Martin F."/>
        </authorList>
    </citation>
    <scope>NUCLEOTIDE SEQUENCE [LARGE SCALE GENOMIC DNA]</scope>
    <source>
        <strain evidence="1 2">CIRM-BRFM 2984</strain>
    </source>
</reference>
<gene>
    <name evidence="1" type="ORF">R3P38DRAFT_2768661</name>
</gene>
<accession>A0AAW0CT77</accession>
<dbReference type="AlphaFoldDB" id="A0AAW0CT77"/>
<name>A0AAW0CT77_9AGAR</name>